<evidence type="ECO:0000313" key="2">
    <source>
        <dbReference type="Proteomes" id="UP000032142"/>
    </source>
</evidence>
<accession>A0A0B0MJD2</accession>
<sequence length="22" mass="2205">MGSHVHGACLCGPTRPNLALAV</sequence>
<proteinExistence type="predicted"/>
<name>A0A0B0MJD2_GOSAR</name>
<dbReference type="EMBL" id="JRRC01131485">
    <property type="protein sequence ID" value="KHG00487.1"/>
    <property type="molecule type" value="Genomic_DNA"/>
</dbReference>
<gene>
    <name evidence="1" type="ORF">F383_17933</name>
</gene>
<comment type="caution">
    <text evidence="1">The sequence shown here is derived from an EMBL/GenBank/DDBJ whole genome shotgun (WGS) entry which is preliminary data.</text>
</comment>
<protein>
    <submittedName>
        <fullName evidence="1">Uncharacterized protein</fullName>
    </submittedName>
</protein>
<evidence type="ECO:0000313" key="1">
    <source>
        <dbReference type="EMBL" id="KHG00487.1"/>
    </source>
</evidence>
<keyword evidence="2" id="KW-1185">Reference proteome</keyword>
<reference evidence="2" key="1">
    <citation type="submission" date="2014-09" db="EMBL/GenBank/DDBJ databases">
        <authorList>
            <person name="Mudge J."/>
            <person name="Ramaraj T."/>
            <person name="Lindquist I.E."/>
            <person name="Bharti A.K."/>
            <person name="Sundararajan A."/>
            <person name="Cameron C.T."/>
            <person name="Woodward J.E."/>
            <person name="May G.D."/>
            <person name="Brubaker C."/>
            <person name="Broadhvest J."/>
            <person name="Wilkins T.A."/>
        </authorList>
    </citation>
    <scope>NUCLEOTIDE SEQUENCE</scope>
    <source>
        <strain evidence="2">cv. AKA8401</strain>
    </source>
</reference>
<dbReference type="AlphaFoldDB" id="A0A0B0MJD2"/>
<dbReference type="Proteomes" id="UP000032142">
    <property type="component" value="Unassembled WGS sequence"/>
</dbReference>
<organism evidence="1 2">
    <name type="scientific">Gossypium arboreum</name>
    <name type="common">Tree cotton</name>
    <name type="synonym">Gossypium nanking</name>
    <dbReference type="NCBI Taxonomy" id="29729"/>
    <lineage>
        <taxon>Eukaryota</taxon>
        <taxon>Viridiplantae</taxon>
        <taxon>Streptophyta</taxon>
        <taxon>Embryophyta</taxon>
        <taxon>Tracheophyta</taxon>
        <taxon>Spermatophyta</taxon>
        <taxon>Magnoliopsida</taxon>
        <taxon>eudicotyledons</taxon>
        <taxon>Gunneridae</taxon>
        <taxon>Pentapetalae</taxon>
        <taxon>rosids</taxon>
        <taxon>malvids</taxon>
        <taxon>Malvales</taxon>
        <taxon>Malvaceae</taxon>
        <taxon>Malvoideae</taxon>
        <taxon>Gossypium</taxon>
    </lineage>
</organism>